<dbReference type="Pfam" id="PF14430">
    <property type="entry name" value="Imm1"/>
    <property type="match status" value="1"/>
</dbReference>
<comment type="caution">
    <text evidence="1">The sequence shown here is derived from an EMBL/GenBank/DDBJ whole genome shotgun (WGS) entry which is preliminary data.</text>
</comment>
<organism evidence="1 2">
    <name type="scientific">Actinokineospora bangkokensis</name>
    <dbReference type="NCBI Taxonomy" id="1193682"/>
    <lineage>
        <taxon>Bacteria</taxon>
        <taxon>Bacillati</taxon>
        <taxon>Actinomycetota</taxon>
        <taxon>Actinomycetes</taxon>
        <taxon>Pseudonocardiales</taxon>
        <taxon>Pseudonocardiaceae</taxon>
        <taxon>Actinokineospora</taxon>
    </lineage>
</organism>
<dbReference type="InterPro" id="IPR025680">
    <property type="entry name" value="DddI"/>
</dbReference>
<dbReference type="STRING" id="1193682.BJP25_09770"/>
<dbReference type="OrthoDB" id="5185958at2"/>
<evidence type="ECO:0008006" key="3">
    <source>
        <dbReference type="Google" id="ProtNLM"/>
    </source>
</evidence>
<evidence type="ECO:0000313" key="2">
    <source>
        <dbReference type="Proteomes" id="UP000186040"/>
    </source>
</evidence>
<name>A0A1Q9LQ24_9PSEU</name>
<gene>
    <name evidence="1" type="ORF">BJP25_09770</name>
</gene>
<dbReference type="RefSeq" id="WP_075973481.1">
    <property type="nucleotide sequence ID" value="NZ_MKQR01000007.1"/>
</dbReference>
<sequence>MAELGVWYDQDGGDAHREGEPLIVVRTDAELDALIDRVRDETREHRCPAAIQVVLNGNTGYPILEVGLGQSTGFIHYHADDAARTIGDGDPDAVAEYVYMGNLSEVPADSEVPIEVVRQGLHEFLSTGRRPSVLQG</sequence>
<reference evidence="1 2" key="1">
    <citation type="submission" date="2016-10" db="EMBL/GenBank/DDBJ databases">
        <title>The Draft Genome Sequence of Actinokineospora bangkokensis 44EHWT reveals the biosynthetic pathway of antifungal compounds Thailandins with unusual extender unit butylmalonyl-CoA.</title>
        <authorList>
            <person name="Greule A."/>
            <person name="Intra B."/>
            <person name="Flemming S."/>
            <person name="Rommel M.G."/>
            <person name="Panbangred W."/>
            <person name="Bechthold A."/>
        </authorList>
    </citation>
    <scope>NUCLEOTIDE SEQUENCE [LARGE SCALE GENOMIC DNA]</scope>
    <source>
        <strain evidence="1 2">44EHW</strain>
    </source>
</reference>
<proteinExistence type="predicted"/>
<dbReference type="AlphaFoldDB" id="A0A1Q9LQ24"/>
<accession>A0A1Q9LQ24</accession>
<keyword evidence="2" id="KW-1185">Reference proteome</keyword>
<protein>
    <recommendedName>
        <fullName evidence="3">Immunity protein Imm1</fullName>
    </recommendedName>
</protein>
<evidence type="ECO:0000313" key="1">
    <source>
        <dbReference type="EMBL" id="OLR94101.1"/>
    </source>
</evidence>
<dbReference type="Proteomes" id="UP000186040">
    <property type="component" value="Unassembled WGS sequence"/>
</dbReference>
<dbReference type="EMBL" id="MKQR01000007">
    <property type="protein sequence ID" value="OLR94101.1"/>
    <property type="molecule type" value="Genomic_DNA"/>
</dbReference>